<organism evidence="4 5">
    <name type="scientific">Faunimonas pinastri</name>
    <dbReference type="NCBI Taxonomy" id="1855383"/>
    <lineage>
        <taxon>Bacteria</taxon>
        <taxon>Pseudomonadati</taxon>
        <taxon>Pseudomonadota</taxon>
        <taxon>Alphaproteobacteria</taxon>
        <taxon>Hyphomicrobiales</taxon>
        <taxon>Afifellaceae</taxon>
        <taxon>Faunimonas</taxon>
    </lineage>
</organism>
<dbReference type="EMBL" id="FOFG01000009">
    <property type="protein sequence ID" value="SEQ92010.1"/>
    <property type="molecule type" value="Genomic_DNA"/>
</dbReference>
<dbReference type="Gene3D" id="1.50.10.10">
    <property type="match status" value="1"/>
</dbReference>
<dbReference type="PANTHER" id="PTHR15108">
    <property type="entry name" value="N-ACYLGLUCOSAMINE-2-EPIMERASE"/>
    <property type="match status" value="1"/>
</dbReference>
<dbReference type="SUPFAM" id="SSF48208">
    <property type="entry name" value="Six-hairpin glycosidases"/>
    <property type="match status" value="1"/>
</dbReference>
<feature type="region of interest" description="Disordered" evidence="3">
    <location>
        <begin position="1"/>
        <end position="25"/>
    </location>
</feature>
<protein>
    <submittedName>
        <fullName evidence="4">Mannose or cellobiose epimerase, N-acyl-D-glucosamine 2-epimerase family</fullName>
    </submittedName>
</protein>
<dbReference type="STRING" id="1855383.SAMN05216548_10920"/>
<evidence type="ECO:0000256" key="3">
    <source>
        <dbReference type="SAM" id="MobiDB-lite"/>
    </source>
</evidence>
<dbReference type="Proteomes" id="UP000199647">
    <property type="component" value="Unassembled WGS sequence"/>
</dbReference>
<keyword evidence="2" id="KW-0413">Isomerase</keyword>
<evidence type="ECO:0000256" key="2">
    <source>
        <dbReference type="ARBA" id="ARBA00023235"/>
    </source>
</evidence>
<dbReference type="InterPro" id="IPR010819">
    <property type="entry name" value="AGE/CE"/>
</dbReference>
<comment type="similarity">
    <text evidence="1">Belongs to the N-acylglucosamine 2-epimerase family.</text>
</comment>
<dbReference type="Pfam" id="PF07221">
    <property type="entry name" value="GlcNAc_2-epim"/>
    <property type="match status" value="1"/>
</dbReference>
<dbReference type="GO" id="GO:0016853">
    <property type="term" value="F:isomerase activity"/>
    <property type="evidence" value="ECO:0007669"/>
    <property type="project" value="UniProtKB-KW"/>
</dbReference>
<dbReference type="InterPro" id="IPR034116">
    <property type="entry name" value="AGE_dom"/>
</dbReference>
<keyword evidence="5" id="KW-1185">Reference proteome</keyword>
<evidence type="ECO:0000256" key="1">
    <source>
        <dbReference type="ARBA" id="ARBA00008558"/>
    </source>
</evidence>
<proteinExistence type="inferred from homology"/>
<evidence type="ECO:0000313" key="4">
    <source>
        <dbReference type="EMBL" id="SEQ92010.1"/>
    </source>
</evidence>
<dbReference type="CDD" id="cd00249">
    <property type="entry name" value="AGE"/>
    <property type="match status" value="1"/>
</dbReference>
<dbReference type="InterPro" id="IPR008928">
    <property type="entry name" value="6-hairpin_glycosidase_sf"/>
</dbReference>
<reference evidence="4 5" key="1">
    <citation type="submission" date="2016-10" db="EMBL/GenBank/DDBJ databases">
        <authorList>
            <person name="de Groot N.N."/>
        </authorList>
    </citation>
    <scope>NUCLEOTIDE SEQUENCE [LARGE SCALE GENOMIC DNA]</scope>
    <source>
        <strain evidence="4 5">A52C2</strain>
    </source>
</reference>
<sequence length="431" mass="48437">MLKAASTPTEETSLQQENGQAPKPWRNRPYHRLWLTGQARTLFDTFQFASVNPLGGFYELDDDGQPIKDENGSGTRNLHATSRLIFSFCVAKALGHPGADEVIDHGMDYLWSGHRDPENGGYFWGVGDDGPVDPSKQAYGHAFVLLAAASAKRVGHPDADRLLADIVPLLKERFWEERHGAVAEEFTANWQPLGAPYRGQNSNMHLTEALMAGYEATGDETLLRMAESIADLLIRRITGANDWRLPEHFNENWELDLAYKGSEMFRPAGSTPGHWLEWSRLLAQLWVAGSRRHDWMMEAASTLFHNAVRDGWDPEYGGFFYTVGFDGRPLNTEKMWWPACEGIGAAAFLHDLTGDAFFEDWYQRIWNFTTAHVLERPNGRWIPQIDRELEVNTSLFSGQPDIYHSLQACLIPLFPAKGSLLDCALAEANAG</sequence>
<accession>A0A1H9JYY4</accession>
<gene>
    <name evidence="4" type="ORF">SAMN05216548_10920</name>
</gene>
<evidence type="ECO:0000313" key="5">
    <source>
        <dbReference type="Proteomes" id="UP000199647"/>
    </source>
</evidence>
<dbReference type="GO" id="GO:0005975">
    <property type="term" value="P:carbohydrate metabolic process"/>
    <property type="evidence" value="ECO:0007669"/>
    <property type="project" value="InterPro"/>
</dbReference>
<dbReference type="AlphaFoldDB" id="A0A1H9JYY4"/>
<dbReference type="OrthoDB" id="5141876at2"/>
<name>A0A1H9JYY4_9HYPH</name>
<dbReference type="InterPro" id="IPR012341">
    <property type="entry name" value="6hp_glycosidase-like_sf"/>
</dbReference>
<feature type="compositionally biased region" description="Polar residues" evidence="3">
    <location>
        <begin position="1"/>
        <end position="19"/>
    </location>
</feature>